<sequence length="156" mass="17709">MNKKKENNDEEVKADRVELWCRWCRAPVAYASLEPICLSRVIDNRLMHCFTITQRNYNAPVFISSPRPQFLNAMHVYVASSDDGSEPTLQNRKVNASEVERLDDESGSNRGTRLGSLLLPPSRKEKVKGELNTREELPLCCSTEGLQASFRFSCIS</sequence>
<protein>
    <submittedName>
        <fullName evidence="2">Uncharacterized protein</fullName>
    </submittedName>
</protein>
<evidence type="ECO:0000256" key="1">
    <source>
        <dbReference type="SAM" id="MobiDB-lite"/>
    </source>
</evidence>
<dbReference type="Proteomes" id="UP000826195">
    <property type="component" value="Unassembled WGS sequence"/>
</dbReference>
<dbReference type="AlphaFoldDB" id="A0AAV7J746"/>
<comment type="caution">
    <text evidence="2">The sequence shown here is derived from an EMBL/GenBank/DDBJ whole genome shotgun (WGS) entry which is preliminary data.</text>
</comment>
<evidence type="ECO:0000313" key="2">
    <source>
        <dbReference type="EMBL" id="KAH0568880.1"/>
    </source>
</evidence>
<proteinExistence type="predicted"/>
<evidence type="ECO:0000313" key="3">
    <source>
        <dbReference type="Proteomes" id="UP000826195"/>
    </source>
</evidence>
<gene>
    <name evidence="2" type="ORF">KQX54_021576</name>
</gene>
<organism evidence="2 3">
    <name type="scientific">Cotesia glomerata</name>
    <name type="common">Lepidopteran parasitic wasp</name>
    <name type="synonym">Apanteles glomeratus</name>
    <dbReference type="NCBI Taxonomy" id="32391"/>
    <lineage>
        <taxon>Eukaryota</taxon>
        <taxon>Metazoa</taxon>
        <taxon>Ecdysozoa</taxon>
        <taxon>Arthropoda</taxon>
        <taxon>Hexapoda</taxon>
        <taxon>Insecta</taxon>
        <taxon>Pterygota</taxon>
        <taxon>Neoptera</taxon>
        <taxon>Endopterygota</taxon>
        <taxon>Hymenoptera</taxon>
        <taxon>Apocrita</taxon>
        <taxon>Ichneumonoidea</taxon>
        <taxon>Braconidae</taxon>
        <taxon>Microgastrinae</taxon>
        <taxon>Cotesia</taxon>
    </lineage>
</organism>
<name>A0AAV7J746_COTGL</name>
<keyword evidence="3" id="KW-1185">Reference proteome</keyword>
<reference evidence="2 3" key="1">
    <citation type="journal article" date="2021" name="J. Hered.">
        <title>A chromosome-level genome assembly of the parasitoid wasp, Cotesia glomerata (Hymenoptera: Braconidae).</title>
        <authorList>
            <person name="Pinto B.J."/>
            <person name="Weis J.J."/>
            <person name="Gamble T."/>
            <person name="Ode P.J."/>
            <person name="Paul R."/>
            <person name="Zaspel J.M."/>
        </authorList>
    </citation>
    <scope>NUCLEOTIDE SEQUENCE [LARGE SCALE GENOMIC DNA]</scope>
    <source>
        <strain evidence="2">CgM1</strain>
    </source>
</reference>
<accession>A0AAV7J746</accession>
<feature type="region of interest" description="Disordered" evidence="1">
    <location>
        <begin position="82"/>
        <end position="115"/>
    </location>
</feature>
<dbReference type="EMBL" id="JAHXZJ010000001">
    <property type="protein sequence ID" value="KAH0568880.1"/>
    <property type="molecule type" value="Genomic_DNA"/>
</dbReference>